<dbReference type="InterPro" id="IPR010327">
    <property type="entry name" value="FldB/FldC_alpha/beta"/>
</dbReference>
<dbReference type="STRING" id="1856405.BFC17_04365"/>
<proteinExistence type="inferred from homology"/>
<comment type="caution">
    <text evidence="5">The sequence shown here is derived from an EMBL/GenBank/DDBJ whole genome shotgun (WGS) entry which is preliminary data.</text>
</comment>
<sequence>MSETTIKDFHAAFADPHTAARAWKQQTGGQVVGCIGADVPYELITAAGMLPVRIVGEPCAATDTIAPYVGDGVDPAVRSIAERLISGQYDYVDHVIICSSPFIYSSLYEFLLESRRIHGDIGLPTPVMFDFFRSQRLTASLYNRETVQRFKGQLEEWSGNTVDDDKIRAAIATYNEQRKLLGQVNALRSGDNPTLSGTDALTANATSLLLPVEKHCAMLRELLAADLPKVSGTPVIYSGSNTENCTVYQAIEAAGALIVSDDQEFGSSASEALVDEAAENPIDALCDRLQFGPPRVLGNQVHDRADYLISKASQTNAKAVVFHILAIDHPAALDYPRLRDRLHGAAIGTTEFGPRLYNETDFTPVTTQTQDFLSELTTAEK</sequence>
<dbReference type="PANTHER" id="PTHR30548:SF5">
    <property type="entry name" value="SUBUNIT OF OXYGEN-SENSITIVE 2-HYDROXYISOCAPROYL-COA DEHYDRATASE"/>
    <property type="match status" value="1"/>
</dbReference>
<evidence type="ECO:0008006" key="7">
    <source>
        <dbReference type="Google" id="ProtNLM"/>
    </source>
</evidence>
<gene>
    <name evidence="5" type="ORF">BFC17_04365</name>
</gene>
<dbReference type="Gene3D" id="1.20.1270.370">
    <property type="match status" value="1"/>
</dbReference>
<evidence type="ECO:0000313" key="5">
    <source>
        <dbReference type="EMBL" id="OFI33498.1"/>
    </source>
</evidence>
<dbReference type="Pfam" id="PF06050">
    <property type="entry name" value="HGD-D"/>
    <property type="match status" value="1"/>
</dbReference>
<evidence type="ECO:0000256" key="2">
    <source>
        <dbReference type="ARBA" id="ARBA00022723"/>
    </source>
</evidence>
<dbReference type="Gene3D" id="3.40.50.11900">
    <property type="match status" value="1"/>
</dbReference>
<organism evidence="5 6">
    <name type="scientific">Alteromonas lipolytica</name>
    <dbReference type="NCBI Taxonomy" id="1856405"/>
    <lineage>
        <taxon>Bacteria</taxon>
        <taxon>Pseudomonadati</taxon>
        <taxon>Pseudomonadota</taxon>
        <taxon>Gammaproteobacteria</taxon>
        <taxon>Alteromonadales</taxon>
        <taxon>Alteromonadaceae</taxon>
        <taxon>Alteromonas/Salinimonas group</taxon>
        <taxon>Alteromonas</taxon>
    </lineage>
</organism>
<dbReference type="Proteomes" id="UP000176037">
    <property type="component" value="Unassembled WGS sequence"/>
</dbReference>
<keyword evidence="3" id="KW-0408">Iron</keyword>
<keyword evidence="2" id="KW-0479">Metal-binding</keyword>
<dbReference type="GO" id="GO:0051536">
    <property type="term" value="F:iron-sulfur cluster binding"/>
    <property type="evidence" value="ECO:0007669"/>
    <property type="project" value="UniProtKB-KW"/>
</dbReference>
<evidence type="ECO:0000313" key="6">
    <source>
        <dbReference type="Proteomes" id="UP000176037"/>
    </source>
</evidence>
<dbReference type="GO" id="GO:0046872">
    <property type="term" value="F:metal ion binding"/>
    <property type="evidence" value="ECO:0007669"/>
    <property type="project" value="UniProtKB-KW"/>
</dbReference>
<dbReference type="AlphaFoldDB" id="A0A1E8FD39"/>
<keyword evidence="6" id="KW-1185">Reference proteome</keyword>
<dbReference type="PANTHER" id="PTHR30548">
    <property type="entry name" value="2-HYDROXYGLUTARYL-COA DEHYDRATASE, D-COMPONENT-RELATED"/>
    <property type="match status" value="1"/>
</dbReference>
<dbReference type="RefSeq" id="WP_070177874.1">
    <property type="nucleotide sequence ID" value="NZ_BMJR01000002.1"/>
</dbReference>
<name>A0A1E8FD39_9ALTE</name>
<dbReference type="OrthoDB" id="9810278at2"/>
<evidence type="ECO:0000256" key="4">
    <source>
        <dbReference type="ARBA" id="ARBA00023014"/>
    </source>
</evidence>
<comment type="similarity">
    <text evidence="1">Belongs to the FldB/FldC dehydratase alpha/beta subunit family.</text>
</comment>
<reference evidence="5 6" key="1">
    <citation type="submission" date="2016-09" db="EMBL/GenBank/DDBJ databases">
        <title>Alteromonas lipolytica, a new species isolated from sea water.</title>
        <authorList>
            <person name="Wu Y.-H."/>
            <person name="Cheng H."/>
            <person name="Xu X.-W."/>
        </authorList>
    </citation>
    <scope>NUCLEOTIDE SEQUENCE [LARGE SCALE GENOMIC DNA]</scope>
    <source>
        <strain evidence="5 6">JW12</strain>
    </source>
</reference>
<evidence type="ECO:0000256" key="1">
    <source>
        <dbReference type="ARBA" id="ARBA00005806"/>
    </source>
</evidence>
<accession>A0A1E8FD39</accession>
<keyword evidence="4" id="KW-0411">Iron-sulfur</keyword>
<evidence type="ECO:0000256" key="3">
    <source>
        <dbReference type="ARBA" id="ARBA00023004"/>
    </source>
</evidence>
<dbReference type="EMBL" id="MJIC01000015">
    <property type="protein sequence ID" value="OFI33498.1"/>
    <property type="molecule type" value="Genomic_DNA"/>
</dbReference>
<protein>
    <recommendedName>
        <fullName evidence="7">Benzoyl-CoA reductase</fullName>
    </recommendedName>
</protein>
<dbReference type="Gene3D" id="3.40.50.11890">
    <property type="match status" value="1"/>
</dbReference>